<keyword evidence="5" id="KW-0805">Transcription regulation</keyword>
<proteinExistence type="inferred from homology"/>
<evidence type="ECO:0000256" key="6">
    <source>
        <dbReference type="ARBA" id="ARBA00023163"/>
    </source>
</evidence>
<dbReference type="Pfam" id="PF04316">
    <property type="entry name" value="FlgM"/>
    <property type="match status" value="1"/>
</dbReference>
<evidence type="ECO:0000313" key="12">
    <source>
        <dbReference type="Proteomes" id="UP000321832"/>
    </source>
</evidence>
<dbReference type="EMBL" id="VOPW01000001">
    <property type="protein sequence ID" value="TXC65598.1"/>
    <property type="molecule type" value="Genomic_DNA"/>
</dbReference>
<keyword evidence="11" id="KW-0969">Cilium</keyword>
<keyword evidence="6" id="KW-0804">Transcription</keyword>
<keyword evidence="11" id="KW-0282">Flagellum</keyword>
<accession>A0A5C6U1G3</accession>
<keyword evidence="4" id="KW-1005">Bacterial flagellum biogenesis</keyword>
<dbReference type="InterPro" id="IPR035890">
    <property type="entry name" value="Anti-sigma-28_factor_FlgM_sf"/>
</dbReference>
<evidence type="ECO:0000313" key="11">
    <source>
        <dbReference type="EMBL" id="TXC65598.1"/>
    </source>
</evidence>
<dbReference type="AlphaFoldDB" id="A0A5C6U1G3"/>
<comment type="caution">
    <text evidence="11">The sequence shown here is derived from an EMBL/GenBank/DDBJ whole genome shotgun (WGS) entry which is preliminary data.</text>
</comment>
<gene>
    <name evidence="11" type="primary">flgM</name>
    <name evidence="11" type="ORF">FSC37_04460</name>
</gene>
<evidence type="ECO:0000256" key="5">
    <source>
        <dbReference type="ARBA" id="ARBA00023015"/>
    </source>
</evidence>
<evidence type="ECO:0000256" key="7">
    <source>
        <dbReference type="ARBA" id="ARBA00024739"/>
    </source>
</evidence>
<evidence type="ECO:0000259" key="10">
    <source>
        <dbReference type="Pfam" id="PF04316"/>
    </source>
</evidence>
<evidence type="ECO:0000256" key="1">
    <source>
        <dbReference type="ARBA" id="ARBA00005322"/>
    </source>
</evidence>
<dbReference type="GO" id="GO:0044781">
    <property type="term" value="P:bacterial-type flagellum organization"/>
    <property type="evidence" value="ECO:0007669"/>
    <property type="project" value="UniProtKB-KW"/>
</dbReference>
<keyword evidence="11" id="KW-0966">Cell projection</keyword>
<feature type="domain" description="Anti-sigma-28 factor FlgM C-terminal" evidence="10">
    <location>
        <begin position="44"/>
        <end position="80"/>
    </location>
</feature>
<reference evidence="11 12" key="1">
    <citation type="submission" date="2019-08" db="EMBL/GenBank/DDBJ databases">
        <authorList>
            <person name="Khan S.A."/>
            <person name="Jeon C.O."/>
            <person name="Jeong S.E."/>
        </authorList>
    </citation>
    <scope>NUCLEOTIDE SEQUENCE [LARGE SCALE GENOMIC DNA]</scope>
    <source>
        <strain evidence="12">IMCC1728</strain>
    </source>
</reference>
<keyword evidence="3" id="KW-0678">Repressor</keyword>
<dbReference type="InterPro" id="IPR007412">
    <property type="entry name" value="FlgM"/>
</dbReference>
<keyword evidence="12" id="KW-1185">Reference proteome</keyword>
<dbReference type="Proteomes" id="UP000321832">
    <property type="component" value="Unassembled WGS sequence"/>
</dbReference>
<dbReference type="InterPro" id="IPR031316">
    <property type="entry name" value="FlgM_C"/>
</dbReference>
<name>A0A5C6U1G3_9BURK</name>
<evidence type="ECO:0000256" key="3">
    <source>
        <dbReference type="ARBA" id="ARBA00022491"/>
    </source>
</evidence>
<organism evidence="11 12">
    <name type="scientific">Piscinibacter aquaticus</name>
    <dbReference type="NCBI Taxonomy" id="392597"/>
    <lineage>
        <taxon>Bacteria</taxon>
        <taxon>Pseudomonadati</taxon>
        <taxon>Pseudomonadota</taxon>
        <taxon>Betaproteobacteria</taxon>
        <taxon>Burkholderiales</taxon>
        <taxon>Sphaerotilaceae</taxon>
        <taxon>Piscinibacter</taxon>
    </lineage>
</organism>
<evidence type="ECO:0000256" key="9">
    <source>
        <dbReference type="SAM" id="MobiDB-lite"/>
    </source>
</evidence>
<evidence type="ECO:0000256" key="2">
    <source>
        <dbReference type="ARBA" id="ARBA00017823"/>
    </source>
</evidence>
<protein>
    <recommendedName>
        <fullName evidence="2">Negative regulator of flagellin synthesis</fullName>
    </recommendedName>
    <alternativeName>
        <fullName evidence="8">Anti-sigma-28 factor</fullName>
    </alternativeName>
</protein>
<dbReference type="NCBIfam" id="TIGR03824">
    <property type="entry name" value="FlgM_jcvi"/>
    <property type="match status" value="1"/>
</dbReference>
<comment type="similarity">
    <text evidence="1">Belongs to the FlgM family.</text>
</comment>
<dbReference type="SUPFAM" id="SSF101498">
    <property type="entry name" value="Anti-sigma factor FlgM"/>
    <property type="match status" value="1"/>
</dbReference>
<comment type="function">
    <text evidence="7">Responsible for the coupling of flagellin expression to flagellar assembly by preventing expression of the flagellin genes when a component of the middle class of proteins is defective. It negatively regulates flagellar genes by inhibiting the activity of FliA by directly binding to FliA.</text>
</comment>
<feature type="region of interest" description="Disordered" evidence="9">
    <location>
        <begin position="1"/>
        <end position="43"/>
    </location>
</feature>
<evidence type="ECO:0000256" key="4">
    <source>
        <dbReference type="ARBA" id="ARBA00022795"/>
    </source>
</evidence>
<evidence type="ECO:0000256" key="8">
    <source>
        <dbReference type="ARBA" id="ARBA00030117"/>
    </source>
</evidence>
<dbReference type="GO" id="GO:0045892">
    <property type="term" value="P:negative regulation of DNA-templated transcription"/>
    <property type="evidence" value="ECO:0007669"/>
    <property type="project" value="InterPro"/>
</dbReference>
<sequence length="84" mass="8573">MKIGNPADKRNVVATENANAPAKGTAETARRAGVAQPAADPSAKVELSSAANLMSNPSSADFDAEKVERISQAIASGSYRSTPS</sequence>